<organism evidence="2 3">
    <name type="scientific">Candidatus Edwardsbacteria bacterium GWF2_54_11</name>
    <dbReference type="NCBI Taxonomy" id="1817851"/>
    <lineage>
        <taxon>Bacteria</taxon>
        <taxon>Candidatus Edwardsiibacteriota</taxon>
    </lineage>
</organism>
<proteinExistence type="predicted"/>
<dbReference type="InterPro" id="IPR029063">
    <property type="entry name" value="SAM-dependent_MTases_sf"/>
</dbReference>
<dbReference type="GO" id="GO:0008757">
    <property type="term" value="F:S-adenosylmethionine-dependent methyltransferase activity"/>
    <property type="evidence" value="ECO:0007669"/>
    <property type="project" value="InterPro"/>
</dbReference>
<gene>
    <name evidence="2" type="ORF">A2024_01565</name>
</gene>
<comment type="caution">
    <text evidence="2">The sequence shown here is derived from an EMBL/GenBank/DDBJ whole genome shotgun (WGS) entry which is preliminary data.</text>
</comment>
<dbReference type="EMBL" id="MFFM01000046">
    <property type="protein sequence ID" value="OGF08935.1"/>
    <property type="molecule type" value="Genomic_DNA"/>
</dbReference>
<reference evidence="2 3" key="1">
    <citation type="journal article" date="2016" name="Nat. Commun.">
        <title>Thousands of microbial genomes shed light on interconnected biogeochemical processes in an aquifer system.</title>
        <authorList>
            <person name="Anantharaman K."/>
            <person name="Brown C.T."/>
            <person name="Hug L.A."/>
            <person name="Sharon I."/>
            <person name="Castelle C.J."/>
            <person name="Probst A.J."/>
            <person name="Thomas B.C."/>
            <person name="Singh A."/>
            <person name="Wilkins M.J."/>
            <person name="Karaoz U."/>
            <person name="Brodie E.L."/>
            <person name="Williams K.H."/>
            <person name="Hubbard S.S."/>
            <person name="Banfield J.F."/>
        </authorList>
    </citation>
    <scope>NUCLEOTIDE SEQUENCE [LARGE SCALE GENOMIC DNA]</scope>
</reference>
<sequence length="217" mass="24700">MSVDARKELIESEAQSREYNASKYSDWVGDILSYAAGDILDLGSGDGAFSIPLIKKGLNVISADLSHTRLKKIKSINRRLAECDALVLPFKDNSFDTILFVEVLEHLPNKQAQEEALREFIRILKPNGRLVLTTPNKVVYKYVVQLWSWFGGKSPDPTHYTELSLTELMEICDKYFNIIHVRGKLGFIPIRALQRYFSKRPGFCYDILVVAEPRSSK</sequence>
<protein>
    <recommendedName>
        <fullName evidence="1">Methyltransferase type 11 domain-containing protein</fullName>
    </recommendedName>
</protein>
<evidence type="ECO:0000313" key="2">
    <source>
        <dbReference type="EMBL" id="OGF08935.1"/>
    </source>
</evidence>
<name>A0A1F5R390_9BACT</name>
<dbReference type="AlphaFoldDB" id="A0A1F5R390"/>
<dbReference type="Gene3D" id="3.40.50.150">
    <property type="entry name" value="Vaccinia Virus protein VP39"/>
    <property type="match status" value="1"/>
</dbReference>
<dbReference type="Proteomes" id="UP000177230">
    <property type="component" value="Unassembled WGS sequence"/>
</dbReference>
<evidence type="ECO:0000313" key="3">
    <source>
        <dbReference type="Proteomes" id="UP000177230"/>
    </source>
</evidence>
<dbReference type="SUPFAM" id="SSF53335">
    <property type="entry name" value="S-adenosyl-L-methionine-dependent methyltransferases"/>
    <property type="match status" value="1"/>
</dbReference>
<dbReference type="CDD" id="cd02440">
    <property type="entry name" value="AdoMet_MTases"/>
    <property type="match status" value="1"/>
</dbReference>
<dbReference type="PANTHER" id="PTHR43591">
    <property type="entry name" value="METHYLTRANSFERASE"/>
    <property type="match status" value="1"/>
</dbReference>
<feature type="domain" description="Methyltransferase type 11" evidence="1">
    <location>
        <begin position="40"/>
        <end position="132"/>
    </location>
</feature>
<evidence type="ECO:0000259" key="1">
    <source>
        <dbReference type="Pfam" id="PF08241"/>
    </source>
</evidence>
<accession>A0A1F5R390</accession>
<dbReference type="Pfam" id="PF08241">
    <property type="entry name" value="Methyltransf_11"/>
    <property type="match status" value="1"/>
</dbReference>
<dbReference type="InterPro" id="IPR013216">
    <property type="entry name" value="Methyltransf_11"/>
</dbReference>